<keyword evidence="13" id="KW-0653">Protein transport</keyword>
<dbReference type="GO" id="GO:0006508">
    <property type="term" value="P:proteolysis"/>
    <property type="evidence" value="ECO:0007669"/>
    <property type="project" value="UniProtKB-KW"/>
</dbReference>
<keyword evidence="11" id="KW-0509">mRNA transport</keyword>
<keyword evidence="10" id="KW-0068">Autocatalytic cleavage</keyword>
<dbReference type="KEGG" id="pxu:106114565"/>
<feature type="region of interest" description="Disordered" evidence="18">
    <location>
        <begin position="501"/>
        <end position="636"/>
    </location>
</feature>
<evidence type="ECO:0000256" key="3">
    <source>
        <dbReference type="ARBA" id="ARBA00004642"/>
    </source>
</evidence>
<dbReference type="FunFam" id="1.10.10.2360:FF:000001">
    <property type="entry name" value="Nuclear pore complex protein Nup98-Nup96"/>
    <property type="match status" value="1"/>
</dbReference>
<dbReference type="GeneID" id="106114565"/>
<dbReference type="PROSITE" id="PS51434">
    <property type="entry name" value="NUP_C"/>
    <property type="match status" value="1"/>
</dbReference>
<evidence type="ECO:0000256" key="7">
    <source>
        <dbReference type="ARBA" id="ARBA00022670"/>
    </source>
</evidence>
<evidence type="ECO:0000256" key="6">
    <source>
        <dbReference type="ARBA" id="ARBA00022448"/>
    </source>
</evidence>
<organism evidence="20">
    <name type="scientific">Papilio xuthus</name>
    <name type="common">Asian swallowtail butterfly</name>
    <dbReference type="NCBI Taxonomy" id="66420"/>
    <lineage>
        <taxon>Eukaryota</taxon>
        <taxon>Metazoa</taxon>
        <taxon>Ecdysozoa</taxon>
        <taxon>Arthropoda</taxon>
        <taxon>Hexapoda</taxon>
        <taxon>Insecta</taxon>
        <taxon>Pterygota</taxon>
        <taxon>Neoptera</taxon>
        <taxon>Endopterygota</taxon>
        <taxon>Lepidoptera</taxon>
        <taxon>Glossata</taxon>
        <taxon>Ditrysia</taxon>
        <taxon>Papilionoidea</taxon>
        <taxon>Papilionidae</taxon>
        <taxon>Papilioninae</taxon>
        <taxon>Papilio</taxon>
    </lineage>
</organism>
<dbReference type="GO" id="GO:0003723">
    <property type="term" value="F:RNA binding"/>
    <property type="evidence" value="ECO:0007669"/>
    <property type="project" value="TreeGrafter"/>
</dbReference>
<dbReference type="GO" id="GO:0008236">
    <property type="term" value="F:serine-type peptidase activity"/>
    <property type="evidence" value="ECO:0007669"/>
    <property type="project" value="UniProtKB-KW"/>
</dbReference>
<dbReference type="GO" id="GO:0044614">
    <property type="term" value="C:nuclear pore cytoplasmic filaments"/>
    <property type="evidence" value="ECO:0007669"/>
    <property type="project" value="TreeGrafter"/>
</dbReference>
<dbReference type="InterPro" id="IPR021967">
    <property type="entry name" value="Nup98_C"/>
</dbReference>
<reference evidence="20" key="1">
    <citation type="submission" date="2025-08" db="UniProtKB">
        <authorList>
            <consortium name="RefSeq"/>
        </authorList>
    </citation>
    <scope>IDENTIFICATION</scope>
</reference>
<protein>
    <recommendedName>
        <fullName evidence="5">Nuclear pore complex protein Nup98-Nup96</fullName>
    </recommendedName>
</protein>
<evidence type="ECO:0000256" key="2">
    <source>
        <dbReference type="ARBA" id="ARBA00004620"/>
    </source>
</evidence>
<evidence type="ECO:0000256" key="11">
    <source>
        <dbReference type="ARBA" id="ARBA00022816"/>
    </source>
</evidence>
<dbReference type="InterPro" id="IPR037665">
    <property type="entry name" value="Nucleoporin_S59-like"/>
</dbReference>
<accession>A0AAJ6Z1M2</accession>
<feature type="compositionally biased region" description="Polar residues" evidence="18">
    <location>
        <begin position="541"/>
        <end position="558"/>
    </location>
</feature>
<gene>
    <name evidence="20" type="primary">LOC106114565</name>
</gene>
<dbReference type="Pfam" id="PF21240">
    <property type="entry name" value="Nup98_GLEBS"/>
    <property type="match status" value="1"/>
</dbReference>
<dbReference type="SUPFAM" id="SSF82215">
    <property type="entry name" value="C-terminal autoproteolytic domain of nucleoporin nup98"/>
    <property type="match status" value="1"/>
</dbReference>
<name>A0AAJ6Z1M2_PAPXU</name>
<evidence type="ECO:0000256" key="5">
    <source>
        <dbReference type="ARBA" id="ARBA00013472"/>
    </source>
</evidence>
<evidence type="ECO:0000256" key="13">
    <source>
        <dbReference type="ARBA" id="ARBA00022927"/>
    </source>
</evidence>
<dbReference type="GO" id="GO:0006405">
    <property type="term" value="P:RNA export from nucleus"/>
    <property type="evidence" value="ECO:0007669"/>
    <property type="project" value="TreeGrafter"/>
</dbReference>
<dbReference type="GO" id="GO:0031965">
    <property type="term" value="C:nuclear membrane"/>
    <property type="evidence" value="ECO:0007669"/>
    <property type="project" value="UniProtKB-SubCell"/>
</dbReference>
<keyword evidence="6" id="KW-0813">Transport</keyword>
<dbReference type="GO" id="GO:0008139">
    <property type="term" value="F:nuclear localization sequence binding"/>
    <property type="evidence" value="ECO:0007669"/>
    <property type="project" value="TreeGrafter"/>
</dbReference>
<dbReference type="Pfam" id="PF04096">
    <property type="entry name" value="Nucleoporin2"/>
    <property type="match status" value="1"/>
</dbReference>
<dbReference type="Proteomes" id="UP000694872">
    <property type="component" value="Unplaced"/>
</dbReference>
<dbReference type="GO" id="GO:0006606">
    <property type="term" value="P:protein import into nucleus"/>
    <property type="evidence" value="ECO:0007669"/>
    <property type="project" value="TreeGrafter"/>
</dbReference>
<evidence type="ECO:0000256" key="18">
    <source>
        <dbReference type="SAM" id="MobiDB-lite"/>
    </source>
</evidence>
<dbReference type="CTD" id="42816"/>
<evidence type="ECO:0000256" key="9">
    <source>
        <dbReference type="ARBA" id="ARBA00022801"/>
    </source>
</evidence>
<evidence type="ECO:0000256" key="4">
    <source>
        <dbReference type="ARBA" id="ARBA00008926"/>
    </source>
</evidence>
<dbReference type="Pfam" id="PF12110">
    <property type="entry name" value="Nup96"/>
    <property type="match status" value="1"/>
</dbReference>
<dbReference type="GO" id="GO:0005654">
    <property type="term" value="C:nucleoplasm"/>
    <property type="evidence" value="ECO:0007669"/>
    <property type="project" value="UniProtKB-SubCell"/>
</dbReference>
<feature type="domain" description="Peptidase S59" evidence="19">
    <location>
        <begin position="710"/>
        <end position="852"/>
    </location>
</feature>
<dbReference type="PANTHER" id="PTHR23198:SF6">
    <property type="entry name" value="NUCLEAR PORE COMPLEX PROTEIN NUP98-NUP96"/>
    <property type="match status" value="1"/>
</dbReference>
<keyword evidence="7" id="KW-0645">Protease</keyword>
<evidence type="ECO:0000256" key="8">
    <source>
        <dbReference type="ARBA" id="ARBA00022737"/>
    </source>
</evidence>
<dbReference type="PANTHER" id="PTHR23198">
    <property type="entry name" value="NUCLEOPORIN"/>
    <property type="match status" value="1"/>
</dbReference>
<keyword evidence="8" id="KW-0677">Repeat</keyword>
<keyword evidence="12" id="KW-0720">Serine protease</keyword>
<evidence type="ECO:0000256" key="17">
    <source>
        <dbReference type="ARBA" id="ARBA00023242"/>
    </source>
</evidence>
<dbReference type="GO" id="GO:0034398">
    <property type="term" value="P:telomere tethering at nuclear periphery"/>
    <property type="evidence" value="ECO:0007669"/>
    <property type="project" value="TreeGrafter"/>
</dbReference>
<dbReference type="Gene3D" id="3.30.1610.10">
    <property type="entry name" value="Peptidase S59, nucleoporin"/>
    <property type="match status" value="1"/>
</dbReference>
<keyword evidence="14" id="KW-0811">Translocation</keyword>
<keyword evidence="16" id="KW-0472">Membrane</keyword>
<evidence type="ECO:0000256" key="16">
    <source>
        <dbReference type="ARBA" id="ARBA00023136"/>
    </source>
</evidence>
<dbReference type="GO" id="GO:0000973">
    <property type="term" value="P:post-transcriptional tethering of RNA polymerase II gene DNA at nuclear periphery"/>
    <property type="evidence" value="ECO:0007669"/>
    <property type="project" value="TreeGrafter"/>
</dbReference>
<keyword evidence="9" id="KW-0378">Hydrolase</keyword>
<proteinExistence type="inferred from homology"/>
<comment type="subcellular location">
    <subcellularLocation>
        <location evidence="2">Nucleus membrane</location>
        <topology evidence="2">Peripheral membrane protein</topology>
        <orientation evidence="2">Nucleoplasmic side</orientation>
    </subcellularLocation>
    <subcellularLocation>
        <location evidence="1">Nucleus</location>
        <location evidence="1">Nuclear pore complex</location>
    </subcellularLocation>
    <subcellularLocation>
        <location evidence="3">Nucleus</location>
        <location evidence="3">Nucleoplasm</location>
    </subcellularLocation>
</comment>
<evidence type="ECO:0000256" key="14">
    <source>
        <dbReference type="ARBA" id="ARBA00023010"/>
    </source>
</evidence>
<dbReference type="InterPro" id="IPR007230">
    <property type="entry name" value="Nup98_auto-Pept-S59_dom"/>
</dbReference>
<dbReference type="FunFam" id="3.30.1610.10:FF:000001">
    <property type="entry name" value="Nuclear pore complex protein Nup98-Nup96"/>
    <property type="match status" value="1"/>
</dbReference>
<dbReference type="InterPro" id="IPR036903">
    <property type="entry name" value="Nup98_auto-Pept-S59_dom_sf"/>
</dbReference>
<evidence type="ECO:0000313" key="20">
    <source>
        <dbReference type="RefSeq" id="XP_013163281.1"/>
    </source>
</evidence>
<dbReference type="RefSeq" id="XP_013163281.1">
    <property type="nucleotide sequence ID" value="XM_013307827.1"/>
</dbReference>
<evidence type="ECO:0000256" key="10">
    <source>
        <dbReference type="ARBA" id="ARBA00022813"/>
    </source>
</evidence>
<dbReference type="Gene3D" id="1.10.10.2360">
    <property type="match status" value="1"/>
</dbReference>
<dbReference type="GO" id="GO:0051028">
    <property type="term" value="P:mRNA transport"/>
    <property type="evidence" value="ECO:0007669"/>
    <property type="project" value="UniProtKB-KW"/>
</dbReference>
<keyword evidence="17" id="KW-0539">Nucleus</keyword>
<evidence type="ECO:0000259" key="19">
    <source>
        <dbReference type="PROSITE" id="PS51434"/>
    </source>
</evidence>
<keyword evidence="15" id="KW-0906">Nuclear pore complex</keyword>
<comment type="similarity">
    <text evidence="4">Belongs to the nucleoporin GLFG family.</text>
</comment>
<feature type="compositionally biased region" description="Polar residues" evidence="18">
    <location>
        <begin position="583"/>
        <end position="597"/>
    </location>
</feature>
<evidence type="ECO:0000256" key="15">
    <source>
        <dbReference type="ARBA" id="ARBA00023132"/>
    </source>
</evidence>
<evidence type="ECO:0000256" key="12">
    <source>
        <dbReference type="ARBA" id="ARBA00022825"/>
    </source>
</evidence>
<sequence>MFQKQTFGASTSAFGTSTTPSFGSFKPTTGTNAFGAPPAFGATATPQPATGGGLFGSTNTTGGLFGSSPASTSTPAFGATSSAFGFGANTSTGGLFSNNQSTGLFGNTQNNSAFGAKPAGFGFGNTSATGTTGTGLFGSTPSTSTGLFGQQNTTLGGGGLFNNTASAFGQQQAPTGTGHVKYNPVVGTDMVVKSGTSQNVNIKHHCITCMKEYEGKSLEELRLEDYTAGRKGASAGMFSSFQQPTENKPLFGGSTFGQPATTSAPLFGGGSLGSTGFGQTNTFAFGGNTQNQTTSTGLFGNKPAFGATSTTGTGIFGASTTQAPTFGTTTPSFGAFGATTQNQYSSTLTIPATGLGGGLGTSFQAKPAAAPAFSNLGTGSLFAQPQQNNTFRTGLDSGLGNSMFGTTPSLGTGLSLGGFNANTTPALGGGSAAGSGVHEQILTLAARPYGDSPLFKDLLPDSGASAEEALKPTNPAALKAALDTAYKVASPTSGRLRVIPRPTIPHDKKSLFDGLEESDPSLEDKLSLKPSRKRLVLRPNATRNDASNAENTIDSINRSLEETSRAETMVAESAARDAHDGPPSTSEQRNDVNNTEMNAEKHTNWLSGSKVSWAEKEKPADGAETPRLYPNLDKDMPEVSERRASWLTTKPLRKPLASNSEAAENSVRELAVRPQRSLDKENIDSSSVSEEENLIEQEAPPHPAGIKLQRPGYYTIPSLEDLKDYIRPDGSCVVPNFTIGRKNYGKVFYDCEMDVANLDLDTLVHFLNKEVIIYPEDENKPPIGQALNRKAVVTLDRVWPRDKTQRRLIVDPDRLMKMDYEGKLRRVCEKHETKFIEYRPQTGSWVFQVEHFSKYGLTDSDEEDEPTPDVLKRQLVNQTLQKTAAAAPKQPVAVQPAGLGGLGGVGGLGGLGGVGGLGGLGGVGGLGGLGGVGSPVGLGGLSTLPGTSSQEDMFLQRSSLDLLNGTEKAFEMDTTEDCTEVPSLYPDSLAFGVKSPTSELAKLEHRGSHNVQLMKASLYADIGDIDDDMSQTTEDQLVPLGGGLVMSLPSITQQPSRDELPIISQPTVPTEEAIMRPLIVRPQSIVLKFHRKIPPFKKTIAGRLGASCLADLSVSRARHSRVGFGPRNTLAYVTTYDAMSNLPKLTEWTELGNYVVGRSDNDWSESVVTRLAIGRDSSYTEEALPRQMESLLELSRAVDVEEGGCPRLELSTQPETRRRLLAKFLEHAKCEVSNTYRLQVWKLCDALWGADLDNGGVPGTDVSSIVHRYKQFLNWLQDAANDVTQQELKMPVSPDPLDVNDGHSARVWTLLVGGRVAEACQLARKHGDLHMAMILAQASGDPSFRSLIAKQLQLWRECGATQVITHYRHAILELLAGIRPRGELEKLDWIRALHVTAKYLCPQVPHLEQVIRTYEGYFSNSDEEVDLGSLEVDEMGMAVPQPPYTDEYEFSFDVNSSRRPLDVRYELVRARALSRRPRLQPHNYTADTMDYSLSFLLGSWLGHPTMDSIKGVAEQLEARGYWQLAIQALAYLQNTTMRSHLIRGVLSRNAPIRRRDEEPELSLLEKMRIPKEWILLAQADRAKYEHQPKLEVEYLVGARQWNAAHRVLVDQILADCVLSDNIQSIRSLLIKMSEAAQRHEINGWECGGKALYHYMHVCDEVRGLVSAAEGRAPGGAALQTRLEALRPTLAAACLSLEKLTPKNGRQAAARAEMGGRLVQLALAGGQPPRHLAALLRALHLPPDCTVQAQYKITTDLAEQASELCIDSPISSQRSPTSARC</sequence>
<evidence type="ECO:0000256" key="1">
    <source>
        <dbReference type="ARBA" id="ARBA00004567"/>
    </source>
</evidence>
<dbReference type="Gene3D" id="1.25.40.690">
    <property type="match status" value="1"/>
</dbReference>
<dbReference type="GO" id="GO:0017056">
    <property type="term" value="F:structural constituent of nuclear pore"/>
    <property type="evidence" value="ECO:0007669"/>
    <property type="project" value="InterPro"/>
</dbReference>